<evidence type="ECO:0000313" key="10">
    <source>
        <dbReference type="Proteomes" id="UP000045545"/>
    </source>
</evidence>
<dbReference type="OrthoDB" id="1675410at2"/>
<feature type="transmembrane region" description="Helical" evidence="8">
    <location>
        <begin position="263"/>
        <end position="287"/>
    </location>
</feature>
<name>A0A0E4C7Q3_9FIRM</name>
<proteinExistence type="inferred from homology"/>
<evidence type="ECO:0000256" key="8">
    <source>
        <dbReference type="SAM" id="Phobius"/>
    </source>
</evidence>
<feature type="transmembrane region" description="Helical" evidence="8">
    <location>
        <begin position="81"/>
        <end position="101"/>
    </location>
</feature>
<evidence type="ECO:0000256" key="4">
    <source>
        <dbReference type="ARBA" id="ARBA00022544"/>
    </source>
</evidence>
<evidence type="ECO:0000256" key="5">
    <source>
        <dbReference type="ARBA" id="ARBA00022692"/>
    </source>
</evidence>
<dbReference type="InterPro" id="IPR004761">
    <property type="entry name" value="Spore_GerAB"/>
</dbReference>
<feature type="transmembrane region" description="Helical" evidence="8">
    <location>
        <begin position="335"/>
        <end position="352"/>
    </location>
</feature>
<dbReference type="AlphaFoldDB" id="A0A0E4C7Q3"/>
<dbReference type="STRING" id="690567.461"/>
<protein>
    <submittedName>
        <fullName evidence="9">Spore germination GerAB</fullName>
    </submittedName>
</protein>
<accession>A0A0E4C7Q3</accession>
<keyword evidence="7 8" id="KW-0472">Membrane</keyword>
<keyword evidence="3" id="KW-0813">Transport</keyword>
<sequence>MSGKPLSSRQLAFMVFFLLPGSSLVYFAGMAARQDAWLAAGIAVFSGLGMLYVIMQVHSLFPGKNITQICPLVLGKVPGTILNILFFWSLFILTLSLIYDLTSVLKIIYPLFPTLLLIALIILTSSYCLFKGLQSIGILADVSIGVCLFFILLSFILFIPLMDLAKLAPVLENWKPLMAGVIYSADFPFNEVVILALFLPTVHDLASRGRIIYYWYLISALFLVLFDLQLVAVLGPGLAQLYTFPLFELFRLAGFGDFQRLEMLFFLLWFITGLFAILIYFQGLIFVTRDILGLKQDRALILPVGLCLLVFSYVMFPTEIIYLELGFKYTPVYTFPVNVLYPLIVLVAALIYRKRRSGYQSEQEVTPG</sequence>
<keyword evidence="6 8" id="KW-1133">Transmembrane helix</keyword>
<evidence type="ECO:0000256" key="6">
    <source>
        <dbReference type="ARBA" id="ARBA00022989"/>
    </source>
</evidence>
<comment type="similarity">
    <text evidence="2">Belongs to the amino acid-polyamine-organocation (APC) superfamily. Spore germination protein (SGP) (TC 2.A.3.9) family.</text>
</comment>
<dbReference type="PANTHER" id="PTHR34975:SF2">
    <property type="entry name" value="SPORE GERMINATION PROTEIN A2"/>
    <property type="match status" value="1"/>
</dbReference>
<comment type="subcellular location">
    <subcellularLocation>
        <location evidence="1">Membrane</location>
        <topology evidence="1">Multi-pass membrane protein</topology>
    </subcellularLocation>
</comment>
<dbReference type="RefSeq" id="WP_046495327.1">
    <property type="nucleotide sequence ID" value="NZ_CGIH01000005.1"/>
</dbReference>
<dbReference type="PANTHER" id="PTHR34975">
    <property type="entry name" value="SPORE GERMINATION PROTEIN A2"/>
    <property type="match status" value="1"/>
</dbReference>
<dbReference type="GO" id="GO:0009847">
    <property type="term" value="P:spore germination"/>
    <property type="evidence" value="ECO:0007669"/>
    <property type="project" value="InterPro"/>
</dbReference>
<dbReference type="Proteomes" id="UP000045545">
    <property type="component" value="Unassembled WGS sequence"/>
</dbReference>
<organism evidence="9 10">
    <name type="scientific">Syntrophomonas zehnderi OL-4</name>
    <dbReference type="NCBI Taxonomy" id="690567"/>
    <lineage>
        <taxon>Bacteria</taxon>
        <taxon>Bacillati</taxon>
        <taxon>Bacillota</taxon>
        <taxon>Clostridia</taxon>
        <taxon>Eubacteriales</taxon>
        <taxon>Syntrophomonadaceae</taxon>
        <taxon>Syntrophomonas</taxon>
    </lineage>
</organism>
<evidence type="ECO:0000256" key="1">
    <source>
        <dbReference type="ARBA" id="ARBA00004141"/>
    </source>
</evidence>
<keyword evidence="5 8" id="KW-0812">Transmembrane</keyword>
<feature type="transmembrane region" description="Helical" evidence="8">
    <location>
        <begin position="37"/>
        <end position="61"/>
    </location>
</feature>
<gene>
    <name evidence="9" type="ORF">461</name>
</gene>
<feature type="transmembrane region" description="Helical" evidence="8">
    <location>
        <begin position="214"/>
        <end position="243"/>
    </location>
</feature>
<evidence type="ECO:0000313" key="9">
    <source>
        <dbReference type="EMBL" id="CFX10257.1"/>
    </source>
</evidence>
<dbReference type="EMBL" id="CGIH01000005">
    <property type="protein sequence ID" value="CFX10257.1"/>
    <property type="molecule type" value="Genomic_DNA"/>
</dbReference>
<keyword evidence="4" id="KW-0309">Germination</keyword>
<feature type="transmembrane region" description="Helical" evidence="8">
    <location>
        <begin position="299"/>
        <end position="323"/>
    </location>
</feature>
<keyword evidence="10" id="KW-1185">Reference proteome</keyword>
<feature type="transmembrane region" description="Helical" evidence="8">
    <location>
        <begin position="107"/>
        <end position="130"/>
    </location>
</feature>
<dbReference type="GO" id="GO:0016020">
    <property type="term" value="C:membrane"/>
    <property type="evidence" value="ECO:0007669"/>
    <property type="project" value="UniProtKB-SubCell"/>
</dbReference>
<reference evidence="9 10" key="1">
    <citation type="submission" date="2015-03" db="EMBL/GenBank/DDBJ databases">
        <authorList>
            <person name="Murphy D."/>
        </authorList>
    </citation>
    <scope>NUCLEOTIDE SEQUENCE [LARGE SCALE GENOMIC DNA]</scope>
    <source>
        <strain evidence="9 10">OL-4</strain>
    </source>
</reference>
<feature type="transmembrane region" description="Helical" evidence="8">
    <location>
        <begin position="142"/>
        <end position="161"/>
    </location>
</feature>
<dbReference type="NCBIfam" id="TIGR00912">
    <property type="entry name" value="2A0309"/>
    <property type="match status" value="1"/>
</dbReference>
<evidence type="ECO:0000256" key="7">
    <source>
        <dbReference type="ARBA" id="ARBA00023136"/>
    </source>
</evidence>
<dbReference type="Pfam" id="PF03845">
    <property type="entry name" value="Spore_permease"/>
    <property type="match status" value="1"/>
</dbReference>
<evidence type="ECO:0000256" key="3">
    <source>
        <dbReference type="ARBA" id="ARBA00022448"/>
    </source>
</evidence>
<feature type="transmembrane region" description="Helical" evidence="8">
    <location>
        <begin position="181"/>
        <end position="202"/>
    </location>
</feature>
<evidence type="ECO:0000256" key="2">
    <source>
        <dbReference type="ARBA" id="ARBA00007998"/>
    </source>
</evidence>